<dbReference type="AlphaFoldDB" id="A0A7H1N3V5"/>
<protein>
    <submittedName>
        <fullName evidence="2">Uncharacterized protein</fullName>
    </submittedName>
</protein>
<dbReference type="RefSeq" id="WP_190260870.1">
    <property type="nucleotide sequence ID" value="NZ_CP053923.1"/>
</dbReference>
<organism evidence="2 3">
    <name type="scientific">Defluviicoccus vanus</name>
    <dbReference type="NCBI Taxonomy" id="111831"/>
    <lineage>
        <taxon>Bacteria</taxon>
        <taxon>Pseudomonadati</taxon>
        <taxon>Pseudomonadota</taxon>
        <taxon>Alphaproteobacteria</taxon>
        <taxon>Rhodospirillales</taxon>
        <taxon>Rhodospirillaceae</taxon>
        <taxon>Defluviicoccus</taxon>
    </lineage>
</organism>
<keyword evidence="3" id="KW-1185">Reference proteome</keyword>
<name>A0A7H1N3V5_9PROT</name>
<evidence type="ECO:0000313" key="3">
    <source>
        <dbReference type="Proteomes" id="UP000516369"/>
    </source>
</evidence>
<evidence type="ECO:0000256" key="1">
    <source>
        <dbReference type="SAM" id="MobiDB-lite"/>
    </source>
</evidence>
<reference evidence="2 3" key="1">
    <citation type="submission" date="2020-05" db="EMBL/GenBank/DDBJ databases">
        <title>Complete closed genome sequence of Defluviicoccus vanus.</title>
        <authorList>
            <person name="Bessarab I."/>
            <person name="Arumugam K."/>
            <person name="Maszenan A.M."/>
            <person name="Seviour R.J."/>
            <person name="Williams R.B."/>
        </authorList>
    </citation>
    <scope>NUCLEOTIDE SEQUENCE [LARGE SCALE GENOMIC DNA]</scope>
    <source>
        <strain evidence="2 3">Ben 114</strain>
    </source>
</reference>
<dbReference type="EMBL" id="CP053923">
    <property type="protein sequence ID" value="QNT70391.1"/>
    <property type="molecule type" value="Genomic_DNA"/>
</dbReference>
<sequence>MMGTTQTSDRRLEPASAQREIARPHESGSRVGVRLRFGSAAEVTHYLRALTGLLLGASTKVTATLVTGALREDLTAEEIAERLTRGAVHKLRFALRLGEHAIAVELALQASEPGVVEIRAPFMSGLVTSRLWLQSDADVLAPIPLLALPTTTEGCQRRSNSGPL</sequence>
<dbReference type="KEGG" id="dvn:HQ394_14960"/>
<dbReference type="Proteomes" id="UP000516369">
    <property type="component" value="Chromosome"/>
</dbReference>
<gene>
    <name evidence="2" type="ORF">HQ394_14960</name>
</gene>
<feature type="region of interest" description="Disordered" evidence="1">
    <location>
        <begin position="1"/>
        <end position="27"/>
    </location>
</feature>
<proteinExistence type="predicted"/>
<evidence type="ECO:0000313" key="2">
    <source>
        <dbReference type="EMBL" id="QNT70391.1"/>
    </source>
</evidence>
<accession>A0A7H1N3V5</accession>